<keyword evidence="4" id="KW-0805">Transcription regulation</keyword>
<accession>A0A9D9DTP4</accession>
<proteinExistence type="inferred from homology"/>
<reference evidence="7" key="2">
    <citation type="journal article" date="2021" name="PeerJ">
        <title>Extensive microbial diversity within the chicken gut microbiome revealed by metagenomics and culture.</title>
        <authorList>
            <person name="Gilroy R."/>
            <person name="Ravi A."/>
            <person name="Getino M."/>
            <person name="Pursley I."/>
            <person name="Horton D.L."/>
            <person name="Alikhan N.F."/>
            <person name="Baker D."/>
            <person name="Gharbi K."/>
            <person name="Hall N."/>
            <person name="Watson M."/>
            <person name="Adriaenssens E.M."/>
            <person name="Foster-Nyarko E."/>
            <person name="Jarju S."/>
            <person name="Secka A."/>
            <person name="Antonio M."/>
            <person name="Oren A."/>
            <person name="Chaudhuri R.R."/>
            <person name="La Ragione R."/>
            <person name="Hildebrand F."/>
            <person name="Pallen M.J."/>
        </authorList>
    </citation>
    <scope>NUCLEOTIDE SEQUENCE</scope>
    <source>
        <strain evidence="7">2889</strain>
    </source>
</reference>
<evidence type="ECO:0000256" key="2">
    <source>
        <dbReference type="ARBA" id="ARBA00022814"/>
    </source>
</evidence>
<protein>
    <submittedName>
        <fullName evidence="7">Transcription antitermination protein NusB</fullName>
    </submittedName>
</protein>
<dbReference type="Pfam" id="PF01029">
    <property type="entry name" value="NusB"/>
    <property type="match status" value="1"/>
</dbReference>
<comment type="similarity">
    <text evidence="1">Belongs to the NusB family.</text>
</comment>
<dbReference type="GO" id="GO:0003723">
    <property type="term" value="F:RNA binding"/>
    <property type="evidence" value="ECO:0007669"/>
    <property type="project" value="UniProtKB-KW"/>
</dbReference>
<name>A0A9D9DTP4_9BACT</name>
<evidence type="ECO:0000256" key="4">
    <source>
        <dbReference type="ARBA" id="ARBA00023015"/>
    </source>
</evidence>
<dbReference type="Gene3D" id="1.10.940.10">
    <property type="entry name" value="NusB-like"/>
    <property type="match status" value="1"/>
</dbReference>
<evidence type="ECO:0000259" key="6">
    <source>
        <dbReference type="Pfam" id="PF01029"/>
    </source>
</evidence>
<keyword evidence="2" id="KW-0889">Transcription antitermination</keyword>
<dbReference type="PANTHER" id="PTHR11078">
    <property type="entry name" value="N UTILIZATION SUBSTANCE PROTEIN B-RELATED"/>
    <property type="match status" value="1"/>
</dbReference>
<dbReference type="Proteomes" id="UP000823612">
    <property type="component" value="Unassembled WGS sequence"/>
</dbReference>
<dbReference type="InterPro" id="IPR006027">
    <property type="entry name" value="NusB_RsmB_TIM44"/>
</dbReference>
<evidence type="ECO:0000256" key="1">
    <source>
        <dbReference type="ARBA" id="ARBA00005952"/>
    </source>
</evidence>
<evidence type="ECO:0000313" key="7">
    <source>
        <dbReference type="EMBL" id="MBO8431920.1"/>
    </source>
</evidence>
<evidence type="ECO:0000313" key="8">
    <source>
        <dbReference type="Proteomes" id="UP000823612"/>
    </source>
</evidence>
<dbReference type="InterPro" id="IPR035926">
    <property type="entry name" value="NusB-like_sf"/>
</dbReference>
<evidence type="ECO:0000256" key="3">
    <source>
        <dbReference type="ARBA" id="ARBA00022884"/>
    </source>
</evidence>
<evidence type="ECO:0000256" key="5">
    <source>
        <dbReference type="ARBA" id="ARBA00023163"/>
    </source>
</evidence>
<feature type="domain" description="NusB/RsmB/TIM44" evidence="6">
    <location>
        <begin position="223"/>
        <end position="312"/>
    </location>
</feature>
<dbReference type="AlphaFoldDB" id="A0A9D9DTP4"/>
<dbReference type="PANTHER" id="PTHR11078:SF3">
    <property type="entry name" value="ANTITERMINATION NUSB DOMAIN-CONTAINING PROTEIN"/>
    <property type="match status" value="1"/>
</dbReference>
<dbReference type="EMBL" id="JADIMZ010000018">
    <property type="protein sequence ID" value="MBO8431920.1"/>
    <property type="molecule type" value="Genomic_DNA"/>
</dbReference>
<dbReference type="GO" id="GO:0005829">
    <property type="term" value="C:cytosol"/>
    <property type="evidence" value="ECO:0007669"/>
    <property type="project" value="TreeGrafter"/>
</dbReference>
<sequence length="329" mass="38229">MFNRRYIREKAVQAYYGFVQGGAESALSCQKNLLAGLDQTASLYYLHISFLVSLSEYAQERYESMAERKRFSEAQLEGLRMMAQNLAVEHLKKDPNYLLNIENYKFNWKDRQTDLISAVFNDLFNLQEGPSIADKVLENLKADWKQKPESEKSDFEFHRMFLRKMYRRKIGPNPILRSYCEERSLYWESDYESVTVWVSTLIAQMSPERLDNVDPGWSAEDEAVVFGKTLLEKTLLHQDEYNDYVFARLQNWKPERIGLTEKVLLCMAVSEFLNFPSIPVKVTLNEYIELAKRFCVADSAAFINGVLNKIAKDLADEKKLRKSGRGLIG</sequence>
<comment type="caution">
    <text evidence="7">The sequence shown here is derived from an EMBL/GenBank/DDBJ whole genome shotgun (WGS) entry which is preliminary data.</text>
</comment>
<dbReference type="GO" id="GO:0006353">
    <property type="term" value="P:DNA-templated transcription termination"/>
    <property type="evidence" value="ECO:0007669"/>
    <property type="project" value="InterPro"/>
</dbReference>
<keyword evidence="5" id="KW-0804">Transcription</keyword>
<dbReference type="GO" id="GO:0031564">
    <property type="term" value="P:transcription antitermination"/>
    <property type="evidence" value="ECO:0007669"/>
    <property type="project" value="UniProtKB-KW"/>
</dbReference>
<gene>
    <name evidence="7" type="ORF">IAB08_01320</name>
</gene>
<organism evidence="7 8">
    <name type="scientific">Candidatus Pullibacteroides excrementavium</name>
    <dbReference type="NCBI Taxonomy" id="2840905"/>
    <lineage>
        <taxon>Bacteria</taxon>
        <taxon>Pseudomonadati</taxon>
        <taxon>Bacteroidota</taxon>
        <taxon>Bacteroidia</taxon>
        <taxon>Bacteroidales</taxon>
        <taxon>Candidatus Pullibacteroides</taxon>
    </lineage>
</organism>
<reference evidence="7" key="1">
    <citation type="submission" date="2020-10" db="EMBL/GenBank/DDBJ databases">
        <authorList>
            <person name="Gilroy R."/>
        </authorList>
    </citation>
    <scope>NUCLEOTIDE SEQUENCE</scope>
    <source>
        <strain evidence="7">2889</strain>
    </source>
</reference>
<keyword evidence="3" id="KW-0694">RNA-binding</keyword>
<dbReference type="InterPro" id="IPR011605">
    <property type="entry name" value="NusB_fam"/>
</dbReference>
<dbReference type="SUPFAM" id="SSF48013">
    <property type="entry name" value="NusB-like"/>
    <property type="match status" value="1"/>
</dbReference>